<feature type="transmembrane region" description="Helical" evidence="1">
    <location>
        <begin position="20"/>
        <end position="38"/>
    </location>
</feature>
<dbReference type="EMBL" id="NIDE01000005">
    <property type="protein sequence ID" value="OWK42320.1"/>
    <property type="molecule type" value="Genomic_DNA"/>
</dbReference>
<dbReference type="NCBIfam" id="TIGR02532">
    <property type="entry name" value="IV_pilin_GFxxxE"/>
    <property type="match status" value="1"/>
</dbReference>
<dbReference type="SUPFAM" id="SSF54523">
    <property type="entry name" value="Pili subunits"/>
    <property type="match status" value="1"/>
</dbReference>
<dbReference type="OrthoDB" id="272873at2"/>
<dbReference type="Proteomes" id="UP000214646">
    <property type="component" value="Unassembled WGS sequence"/>
</dbReference>
<evidence type="ECO:0000256" key="1">
    <source>
        <dbReference type="SAM" id="Phobius"/>
    </source>
</evidence>
<dbReference type="InterPro" id="IPR045584">
    <property type="entry name" value="Pilin-like"/>
</dbReference>
<dbReference type="Gene3D" id="3.30.700.10">
    <property type="entry name" value="Glycoprotein, Type 4 Pilin"/>
    <property type="match status" value="1"/>
</dbReference>
<keyword evidence="1" id="KW-0812">Transmembrane</keyword>
<organism evidence="3 4">
    <name type="scientific">Fimbriiglobus ruber</name>
    <dbReference type="NCBI Taxonomy" id="1908690"/>
    <lineage>
        <taxon>Bacteria</taxon>
        <taxon>Pseudomonadati</taxon>
        <taxon>Planctomycetota</taxon>
        <taxon>Planctomycetia</taxon>
        <taxon>Gemmatales</taxon>
        <taxon>Gemmataceae</taxon>
        <taxon>Fimbriiglobus</taxon>
    </lineage>
</organism>
<reference evidence="4" key="1">
    <citation type="submission" date="2017-06" db="EMBL/GenBank/DDBJ databases">
        <title>Genome analysis of Fimbriiglobus ruber SP5, the first member of the order Planctomycetales with confirmed chitinolytic capability.</title>
        <authorList>
            <person name="Ravin N.V."/>
            <person name="Rakitin A.L."/>
            <person name="Ivanova A.A."/>
            <person name="Beletsky A.V."/>
            <person name="Kulichevskaya I.S."/>
            <person name="Mardanov A.V."/>
            <person name="Dedysh S.N."/>
        </authorList>
    </citation>
    <scope>NUCLEOTIDE SEQUENCE [LARGE SCALE GENOMIC DNA]</scope>
    <source>
        <strain evidence="4">SP5</strain>
    </source>
</reference>
<evidence type="ECO:0000313" key="4">
    <source>
        <dbReference type="Proteomes" id="UP000214646"/>
    </source>
</evidence>
<keyword evidence="4" id="KW-1185">Reference proteome</keyword>
<keyword evidence="1" id="KW-1133">Transmembrane helix</keyword>
<keyword evidence="1" id="KW-0472">Membrane</keyword>
<feature type="domain" description="DUF1559" evidence="2">
    <location>
        <begin position="39"/>
        <end position="268"/>
    </location>
</feature>
<proteinExistence type="predicted"/>
<dbReference type="PANTHER" id="PTHR30093">
    <property type="entry name" value="GENERAL SECRETION PATHWAY PROTEIN G"/>
    <property type="match status" value="1"/>
</dbReference>
<accession>A0A225DLD2</accession>
<dbReference type="Pfam" id="PF07963">
    <property type="entry name" value="N_methyl"/>
    <property type="match status" value="1"/>
</dbReference>
<dbReference type="InterPro" id="IPR027558">
    <property type="entry name" value="Pre_pil_HX9DG_C"/>
</dbReference>
<protein>
    <recommendedName>
        <fullName evidence="2">DUF1559 domain-containing protein</fullName>
    </recommendedName>
</protein>
<dbReference type="InterPro" id="IPR011453">
    <property type="entry name" value="DUF1559"/>
</dbReference>
<name>A0A225DLD2_9BACT</name>
<gene>
    <name evidence="3" type="ORF">FRUB_04398</name>
</gene>
<evidence type="ECO:0000259" key="2">
    <source>
        <dbReference type="Pfam" id="PF07596"/>
    </source>
</evidence>
<dbReference type="RefSeq" id="WP_088255497.1">
    <property type="nucleotide sequence ID" value="NZ_NIDE01000005.1"/>
</dbReference>
<sequence>MISPATHQAKARPGFTLIELLVVIAIIAILIGLLLPAVQKVREAASRSKCSNNIKQIVLASHMYQDTYQKLPAGWVTSSPAGASAPSPGWSWATLILPYIEQGPLYTQIAPDTTGLVSGASVTALTQTKIATYRCPSDTVPDLNTQFQSFASNNYVCNREVLGPGRVDASNTPNALSVQTITDGSSNTILFGERDWVKNVAAVWVRSSSSSCSYEGRPGYGINPRQANNVQWTTGNNERLAYSSNHTGGAQFGMGDGRVIFISSSIDADPSDLHSNFPACMVYPTVECNGAGLTSNYTLQKLQHTSDGLTLTLP</sequence>
<evidence type="ECO:0000313" key="3">
    <source>
        <dbReference type="EMBL" id="OWK42320.1"/>
    </source>
</evidence>
<dbReference type="NCBIfam" id="TIGR04294">
    <property type="entry name" value="pre_pil_HX9DG"/>
    <property type="match status" value="1"/>
</dbReference>
<comment type="caution">
    <text evidence="3">The sequence shown here is derived from an EMBL/GenBank/DDBJ whole genome shotgun (WGS) entry which is preliminary data.</text>
</comment>
<dbReference type="AlphaFoldDB" id="A0A225DLD2"/>
<dbReference type="Pfam" id="PF07596">
    <property type="entry name" value="SBP_bac_10"/>
    <property type="match status" value="1"/>
</dbReference>
<dbReference type="PANTHER" id="PTHR30093:SF2">
    <property type="entry name" value="TYPE II SECRETION SYSTEM PROTEIN H"/>
    <property type="match status" value="1"/>
</dbReference>
<dbReference type="InterPro" id="IPR012902">
    <property type="entry name" value="N_methyl_site"/>
</dbReference>